<evidence type="ECO:0000259" key="13">
    <source>
        <dbReference type="Pfam" id="PF03934"/>
    </source>
</evidence>
<evidence type="ECO:0000256" key="6">
    <source>
        <dbReference type="ARBA" id="ARBA00022692"/>
    </source>
</evidence>
<dbReference type="RefSeq" id="WP_148066549.1">
    <property type="nucleotide sequence ID" value="NZ_VRZA01000001.1"/>
</dbReference>
<evidence type="ECO:0000256" key="1">
    <source>
        <dbReference type="ARBA" id="ARBA00004533"/>
    </source>
</evidence>
<evidence type="ECO:0000256" key="11">
    <source>
        <dbReference type="SAM" id="MobiDB-lite"/>
    </source>
</evidence>
<evidence type="ECO:0000256" key="7">
    <source>
        <dbReference type="ARBA" id="ARBA00022927"/>
    </source>
</evidence>
<feature type="domain" description="T2SS protein K second SAM-like" evidence="13">
    <location>
        <begin position="262"/>
        <end position="315"/>
    </location>
</feature>
<dbReference type="Proteomes" id="UP000321039">
    <property type="component" value="Unassembled WGS sequence"/>
</dbReference>
<dbReference type="InterPro" id="IPR049179">
    <property type="entry name" value="T2SSK_SAM-like_2nd"/>
</dbReference>
<gene>
    <name evidence="15" type="ORF">FV139_01925</name>
</gene>
<evidence type="ECO:0000313" key="15">
    <source>
        <dbReference type="EMBL" id="TXS96281.1"/>
    </source>
</evidence>
<feature type="domain" description="T2SS protein K first SAM-like" evidence="14">
    <location>
        <begin position="133"/>
        <end position="255"/>
    </location>
</feature>
<organism evidence="15 16">
    <name type="scientific">Parahaliea maris</name>
    <dbReference type="NCBI Taxonomy" id="2716870"/>
    <lineage>
        <taxon>Bacteria</taxon>
        <taxon>Pseudomonadati</taxon>
        <taxon>Pseudomonadota</taxon>
        <taxon>Gammaproteobacteria</taxon>
        <taxon>Cellvibrionales</taxon>
        <taxon>Halieaceae</taxon>
        <taxon>Parahaliea</taxon>
    </lineage>
</organism>
<dbReference type="InterPro" id="IPR045584">
    <property type="entry name" value="Pilin-like"/>
</dbReference>
<dbReference type="SUPFAM" id="SSF158544">
    <property type="entry name" value="GspK insert domain-like"/>
    <property type="match status" value="1"/>
</dbReference>
<feature type="transmembrane region" description="Helical" evidence="12">
    <location>
        <begin position="20"/>
        <end position="40"/>
    </location>
</feature>
<evidence type="ECO:0000256" key="4">
    <source>
        <dbReference type="ARBA" id="ARBA00022475"/>
    </source>
</evidence>
<comment type="subcellular location">
    <subcellularLocation>
        <location evidence="1 10">Cell inner membrane</location>
    </subcellularLocation>
</comment>
<proteinExistence type="inferred from homology"/>
<dbReference type="InterPro" id="IPR005628">
    <property type="entry name" value="GspK"/>
</dbReference>
<dbReference type="EMBL" id="VRZA01000001">
    <property type="protein sequence ID" value="TXS96281.1"/>
    <property type="molecule type" value="Genomic_DNA"/>
</dbReference>
<keyword evidence="6 12" id="KW-0812">Transmembrane</keyword>
<dbReference type="Pfam" id="PF03934">
    <property type="entry name" value="T2SSK"/>
    <property type="match status" value="1"/>
</dbReference>
<keyword evidence="4 10" id="KW-1003">Cell membrane</keyword>
<dbReference type="SUPFAM" id="SSF54523">
    <property type="entry name" value="Pili subunits"/>
    <property type="match status" value="1"/>
</dbReference>
<evidence type="ECO:0000259" key="14">
    <source>
        <dbReference type="Pfam" id="PF21687"/>
    </source>
</evidence>
<dbReference type="Pfam" id="PF21687">
    <property type="entry name" value="T2SSK_1st"/>
    <property type="match status" value="1"/>
</dbReference>
<evidence type="ECO:0000256" key="9">
    <source>
        <dbReference type="ARBA" id="ARBA00023136"/>
    </source>
</evidence>
<keyword evidence="9 10" id="KW-0472">Membrane</keyword>
<dbReference type="GO" id="GO:0005886">
    <property type="term" value="C:plasma membrane"/>
    <property type="evidence" value="ECO:0007669"/>
    <property type="project" value="UniProtKB-SubCell"/>
</dbReference>
<dbReference type="PANTHER" id="PTHR38831:SF1">
    <property type="entry name" value="TYPE II SECRETION SYSTEM PROTEIN K-RELATED"/>
    <property type="match status" value="1"/>
</dbReference>
<dbReference type="GO" id="GO:0009306">
    <property type="term" value="P:protein secretion"/>
    <property type="evidence" value="ECO:0007669"/>
    <property type="project" value="InterPro"/>
</dbReference>
<dbReference type="Gene3D" id="1.10.40.60">
    <property type="entry name" value="EpsJ-like"/>
    <property type="match status" value="2"/>
</dbReference>
<keyword evidence="8 12" id="KW-1133">Transmembrane helix</keyword>
<dbReference type="PANTHER" id="PTHR38831">
    <property type="entry name" value="TYPE II SECRETION SYSTEM PROTEIN K"/>
    <property type="match status" value="1"/>
</dbReference>
<sequence>MSCHLTDLPSGRAGGGRQRGAALVIALLVFAICAALIVAMKADFELFYQRGSNSFLAEQGYAYLRGAEDLASLALVLDFDTDQTEDSKRDDLTEIWALGQPPFPLEDGSGLMRGVRPDPREGGKFLFLEDLQGRFNLNNLPGQASTGEGEGEEGEGSASQRFTPAQAQFIRLLQTFEEPRLSQQQAITLTEALLDWMDTDTTPRAFGAEDDYYFGEEPAYRAGNRALSSVSELRAVANMTPALYQALTPWVTVWPREGGSQLNIHTAPPRLLQTLNADDDLMPLSPDEALAMAQLREEVGFADVATFLSQPVYAERETEGLTALLGETSSWYLLSAVVEVADRSRHLYSVLHRNQRRVESRARSAGEL</sequence>
<dbReference type="InterPro" id="IPR049031">
    <property type="entry name" value="T2SSK_SAM-like_1st"/>
</dbReference>
<evidence type="ECO:0000256" key="2">
    <source>
        <dbReference type="ARBA" id="ARBA00007246"/>
    </source>
</evidence>
<reference evidence="15 16" key="1">
    <citation type="submission" date="2019-08" db="EMBL/GenBank/DDBJ databases">
        <title>Parahaliea maris sp. nov., isolated from the surface seawater.</title>
        <authorList>
            <person name="Liu Y."/>
        </authorList>
    </citation>
    <scope>NUCLEOTIDE SEQUENCE [LARGE SCALE GENOMIC DNA]</scope>
    <source>
        <strain evidence="15 16">HSLHS9</strain>
    </source>
</reference>
<feature type="region of interest" description="Disordered" evidence="11">
    <location>
        <begin position="138"/>
        <end position="159"/>
    </location>
</feature>
<evidence type="ECO:0000256" key="10">
    <source>
        <dbReference type="PIRNR" id="PIRNR002786"/>
    </source>
</evidence>
<dbReference type="NCBIfam" id="NF037980">
    <property type="entry name" value="T2SS_GspK"/>
    <property type="match status" value="1"/>
</dbReference>
<dbReference type="AlphaFoldDB" id="A0A5C9AAF1"/>
<dbReference type="PIRSF" id="PIRSF002786">
    <property type="entry name" value="XcpX"/>
    <property type="match status" value="1"/>
</dbReference>
<evidence type="ECO:0000313" key="16">
    <source>
        <dbReference type="Proteomes" id="UP000321039"/>
    </source>
</evidence>
<accession>A0A5C9AAF1</accession>
<comment type="similarity">
    <text evidence="2 10">Belongs to the GSP K family.</text>
</comment>
<evidence type="ECO:0000256" key="8">
    <source>
        <dbReference type="ARBA" id="ARBA00022989"/>
    </source>
</evidence>
<evidence type="ECO:0000256" key="12">
    <source>
        <dbReference type="SAM" id="Phobius"/>
    </source>
</evidence>
<evidence type="ECO:0000256" key="3">
    <source>
        <dbReference type="ARBA" id="ARBA00022448"/>
    </source>
</evidence>
<keyword evidence="3 10" id="KW-0813">Transport</keyword>
<name>A0A5C9AAF1_9GAMM</name>
<protein>
    <recommendedName>
        <fullName evidence="10">Type II secretion system protein K</fullName>
    </recommendedName>
</protein>
<comment type="caution">
    <text evidence="15">The sequence shown here is derived from an EMBL/GenBank/DDBJ whole genome shotgun (WGS) entry which is preliminary data.</text>
</comment>
<dbReference type="InterPro" id="IPR038072">
    <property type="entry name" value="GspK_central_sf"/>
</dbReference>
<evidence type="ECO:0000256" key="5">
    <source>
        <dbReference type="ARBA" id="ARBA00022519"/>
    </source>
</evidence>
<keyword evidence="7" id="KW-0653">Protein transport</keyword>
<dbReference type="Gene3D" id="3.30.1300.30">
    <property type="entry name" value="GSPII I/J protein-like"/>
    <property type="match status" value="1"/>
</dbReference>
<keyword evidence="5 10" id="KW-0997">Cell inner membrane</keyword>
<keyword evidence="16" id="KW-1185">Reference proteome</keyword>